<dbReference type="Gene3D" id="3.40.50.150">
    <property type="entry name" value="Vaccinia Virus protein VP39"/>
    <property type="match status" value="1"/>
</dbReference>
<dbReference type="Proteomes" id="UP000320055">
    <property type="component" value="Unassembled WGS sequence"/>
</dbReference>
<dbReference type="Gene3D" id="1.10.8.100">
    <property type="entry name" value="Ribosomal RNA adenine dimethylase-like, domain 2"/>
    <property type="match status" value="1"/>
</dbReference>
<comment type="subcellular location">
    <subcellularLocation>
        <location evidence="7">Cytoplasm</location>
    </subcellularLocation>
</comment>
<evidence type="ECO:0000259" key="9">
    <source>
        <dbReference type="SMART" id="SM00650"/>
    </source>
</evidence>
<evidence type="ECO:0000256" key="1">
    <source>
        <dbReference type="ARBA" id="ARBA00022490"/>
    </source>
</evidence>
<reference evidence="10 11" key="1">
    <citation type="submission" date="2019-01" db="EMBL/GenBank/DDBJ databases">
        <authorList>
            <person name="Brito A."/>
        </authorList>
    </citation>
    <scope>NUCLEOTIDE SEQUENCE [LARGE SCALE GENOMIC DNA]</scope>
    <source>
        <strain evidence="10">1</strain>
    </source>
</reference>
<keyword evidence="3 7" id="KW-0489">Methyltransferase</keyword>
<dbReference type="InterPro" id="IPR029063">
    <property type="entry name" value="SAM-dependent_MTases_sf"/>
</dbReference>
<dbReference type="CDD" id="cd02440">
    <property type="entry name" value="AdoMet_MTases"/>
    <property type="match status" value="1"/>
</dbReference>
<dbReference type="InterPro" id="IPR020596">
    <property type="entry name" value="rRNA_Ade_Mease_Trfase_CS"/>
</dbReference>
<feature type="domain" description="Ribosomal RNA adenine methylase transferase N-terminal" evidence="9">
    <location>
        <begin position="29"/>
        <end position="210"/>
    </location>
</feature>
<keyword evidence="11" id="KW-1185">Reference proteome</keyword>
<sequence>MISENSQKKRPNYRPLKRFGQHWLKSEKALARIVAAAELNPRDRVLEIGAGTGILTSRLLEESEAVTSVEIDRNLCKKLVRKFGELDNFLLLQGDFLNLDVTEALKSFPKFQNHNKVVANIPYNITGLILEKLFGTIYRPTVGNYESIVLLIQKEVGDRLVAKPATKAYSALSVRMQYLAHCDLVCDVPAKAFSPPPKIDSVVVKLRPKIIDNPADNPQLLGTLIKLGFGKRRKMLRNNLKSLRSIEELTTLLEKLAINPQSRAENLSVRDWINLSNNFPQE</sequence>
<feature type="binding site" evidence="7 8">
    <location>
        <position position="49"/>
    </location>
    <ligand>
        <name>S-adenosyl-L-methionine</name>
        <dbReference type="ChEBI" id="CHEBI:59789"/>
    </ligand>
</feature>
<dbReference type="EC" id="2.1.1.182" evidence="7"/>
<dbReference type="InterPro" id="IPR020598">
    <property type="entry name" value="rRNA_Ade_methylase_Trfase_N"/>
</dbReference>
<comment type="similarity">
    <text evidence="7">Belongs to the class I-like SAM-binding methyltransferase superfamily. rRNA adenine N(6)-methyltransferase family. RsmA subfamily.</text>
</comment>
<feature type="binding site" evidence="7 8">
    <location>
        <position position="95"/>
    </location>
    <ligand>
        <name>S-adenosyl-L-methionine</name>
        <dbReference type="ChEBI" id="CHEBI:59789"/>
    </ligand>
</feature>
<feature type="binding site" evidence="7 8">
    <location>
        <position position="24"/>
    </location>
    <ligand>
        <name>S-adenosyl-L-methionine</name>
        <dbReference type="ChEBI" id="CHEBI:59789"/>
    </ligand>
</feature>
<keyword evidence="2 7" id="KW-0698">rRNA processing</keyword>
<dbReference type="EMBL" id="CAACVJ010000684">
    <property type="protein sequence ID" value="VEP18385.1"/>
    <property type="molecule type" value="Genomic_DNA"/>
</dbReference>
<feature type="binding site" evidence="7 8">
    <location>
        <position position="120"/>
    </location>
    <ligand>
        <name>S-adenosyl-L-methionine</name>
        <dbReference type="ChEBI" id="CHEBI:59789"/>
    </ligand>
</feature>
<dbReference type="FunFam" id="1.10.8.100:FF:000001">
    <property type="entry name" value="Ribosomal RNA small subunit methyltransferase A"/>
    <property type="match status" value="1"/>
</dbReference>
<dbReference type="PANTHER" id="PTHR11727">
    <property type="entry name" value="DIMETHYLADENOSINE TRANSFERASE"/>
    <property type="match status" value="1"/>
</dbReference>
<dbReference type="PROSITE" id="PS51689">
    <property type="entry name" value="SAM_RNA_A_N6_MT"/>
    <property type="match status" value="1"/>
</dbReference>
<accession>A0A563W3Z6</accession>
<dbReference type="AlphaFoldDB" id="A0A563W3Z6"/>
<evidence type="ECO:0000256" key="6">
    <source>
        <dbReference type="ARBA" id="ARBA00022884"/>
    </source>
</evidence>
<dbReference type="GO" id="GO:0052908">
    <property type="term" value="F:16S rRNA (adenine(1518)-N(6)/adenine(1519)-N(6))-dimethyltransferase activity"/>
    <property type="evidence" value="ECO:0007669"/>
    <property type="project" value="UniProtKB-EC"/>
</dbReference>
<keyword evidence="4 7" id="KW-0808">Transferase</keyword>
<feature type="binding site" evidence="7 8">
    <location>
        <position position="22"/>
    </location>
    <ligand>
        <name>S-adenosyl-L-methionine</name>
        <dbReference type="ChEBI" id="CHEBI:59789"/>
    </ligand>
</feature>
<dbReference type="GO" id="GO:0005829">
    <property type="term" value="C:cytosol"/>
    <property type="evidence" value="ECO:0007669"/>
    <property type="project" value="TreeGrafter"/>
</dbReference>
<dbReference type="PROSITE" id="PS01131">
    <property type="entry name" value="RRNA_A_DIMETH"/>
    <property type="match status" value="1"/>
</dbReference>
<evidence type="ECO:0000256" key="7">
    <source>
        <dbReference type="HAMAP-Rule" id="MF_00607"/>
    </source>
</evidence>
<dbReference type="Pfam" id="PF00398">
    <property type="entry name" value="RrnaAD"/>
    <property type="match status" value="1"/>
</dbReference>
<name>A0A563W3Z6_9CYAN</name>
<evidence type="ECO:0000256" key="4">
    <source>
        <dbReference type="ARBA" id="ARBA00022679"/>
    </source>
</evidence>
<organism evidence="10 11">
    <name type="scientific">Hyella patelloides LEGE 07179</name>
    <dbReference type="NCBI Taxonomy" id="945734"/>
    <lineage>
        <taxon>Bacteria</taxon>
        <taxon>Bacillati</taxon>
        <taxon>Cyanobacteriota</taxon>
        <taxon>Cyanophyceae</taxon>
        <taxon>Pleurocapsales</taxon>
        <taxon>Hyellaceae</taxon>
        <taxon>Hyella</taxon>
    </lineage>
</organism>
<dbReference type="FunFam" id="3.40.50.150:FF:000023">
    <property type="entry name" value="Ribosomal RNA small subunit methyltransferase A"/>
    <property type="match status" value="1"/>
</dbReference>
<dbReference type="PANTHER" id="PTHR11727:SF7">
    <property type="entry name" value="DIMETHYLADENOSINE TRANSFERASE-RELATED"/>
    <property type="match status" value="1"/>
</dbReference>
<gene>
    <name evidence="7 10" type="primary">rsmA</name>
    <name evidence="7" type="synonym">ksgA</name>
    <name evidence="10" type="ORF">H1P_770022</name>
</gene>
<comment type="function">
    <text evidence="7">Specifically dimethylates two adjacent adenosines (A1518 and A1519) in the loop of a conserved hairpin near the 3'-end of 16S rRNA in the 30S particle. May play a critical role in biogenesis of 30S subunits.</text>
</comment>
<dbReference type="SUPFAM" id="SSF53335">
    <property type="entry name" value="S-adenosyl-L-methionine-dependent methyltransferases"/>
    <property type="match status" value="1"/>
</dbReference>
<dbReference type="GO" id="GO:0003723">
    <property type="term" value="F:RNA binding"/>
    <property type="evidence" value="ECO:0007669"/>
    <property type="project" value="UniProtKB-UniRule"/>
</dbReference>
<evidence type="ECO:0000256" key="8">
    <source>
        <dbReference type="PROSITE-ProRule" id="PRU01026"/>
    </source>
</evidence>
<dbReference type="HAMAP" id="MF_00607">
    <property type="entry name" value="16SrRNA_methyltr_A"/>
    <property type="match status" value="1"/>
</dbReference>
<evidence type="ECO:0000313" key="10">
    <source>
        <dbReference type="EMBL" id="VEP18385.1"/>
    </source>
</evidence>
<proteinExistence type="inferred from homology"/>
<evidence type="ECO:0000256" key="5">
    <source>
        <dbReference type="ARBA" id="ARBA00022691"/>
    </source>
</evidence>
<keyword evidence="1 7" id="KW-0963">Cytoplasm</keyword>
<comment type="catalytic activity">
    <reaction evidence="7">
        <text>adenosine(1518)/adenosine(1519) in 16S rRNA + 4 S-adenosyl-L-methionine = N(6)-dimethyladenosine(1518)/N(6)-dimethyladenosine(1519) in 16S rRNA + 4 S-adenosyl-L-homocysteine + 4 H(+)</text>
        <dbReference type="Rhea" id="RHEA:19609"/>
        <dbReference type="Rhea" id="RHEA-COMP:10232"/>
        <dbReference type="Rhea" id="RHEA-COMP:10233"/>
        <dbReference type="ChEBI" id="CHEBI:15378"/>
        <dbReference type="ChEBI" id="CHEBI:57856"/>
        <dbReference type="ChEBI" id="CHEBI:59789"/>
        <dbReference type="ChEBI" id="CHEBI:74411"/>
        <dbReference type="ChEBI" id="CHEBI:74493"/>
        <dbReference type="EC" id="2.1.1.182"/>
    </reaction>
</comment>
<evidence type="ECO:0000256" key="3">
    <source>
        <dbReference type="ARBA" id="ARBA00022603"/>
    </source>
</evidence>
<evidence type="ECO:0000256" key="2">
    <source>
        <dbReference type="ARBA" id="ARBA00022552"/>
    </source>
</evidence>
<dbReference type="OrthoDB" id="9814755at2"/>
<dbReference type="NCBIfam" id="TIGR00755">
    <property type="entry name" value="ksgA"/>
    <property type="match status" value="1"/>
</dbReference>
<keyword evidence="5 7" id="KW-0949">S-adenosyl-L-methionine</keyword>
<feature type="binding site" evidence="7 8">
    <location>
        <position position="70"/>
    </location>
    <ligand>
        <name>S-adenosyl-L-methionine</name>
        <dbReference type="ChEBI" id="CHEBI:59789"/>
    </ligand>
</feature>
<evidence type="ECO:0000313" key="11">
    <source>
        <dbReference type="Proteomes" id="UP000320055"/>
    </source>
</evidence>
<dbReference type="SMART" id="SM00650">
    <property type="entry name" value="rADc"/>
    <property type="match status" value="1"/>
</dbReference>
<dbReference type="InterPro" id="IPR023165">
    <property type="entry name" value="rRNA_Ade_diMease-like_C"/>
</dbReference>
<dbReference type="InterPro" id="IPR011530">
    <property type="entry name" value="rRNA_adenine_dimethylase"/>
</dbReference>
<keyword evidence="6 7" id="KW-0694">RNA-binding</keyword>
<protein>
    <recommendedName>
        <fullName evidence="7">Ribosomal RNA small subunit methyltransferase A</fullName>
        <ecNumber evidence="7">2.1.1.182</ecNumber>
    </recommendedName>
    <alternativeName>
        <fullName evidence="7">16S rRNA (adenine(1518)-N(6)/adenine(1519)-N(6))-dimethyltransferase</fullName>
    </alternativeName>
    <alternativeName>
        <fullName evidence="7">16S rRNA dimethyladenosine transferase</fullName>
    </alternativeName>
    <alternativeName>
        <fullName evidence="7">16S rRNA dimethylase</fullName>
    </alternativeName>
    <alternativeName>
        <fullName evidence="7">S-adenosylmethionine-6-N', N'-adenosyl(rRNA) dimethyltransferase</fullName>
    </alternativeName>
</protein>
<dbReference type="InterPro" id="IPR001737">
    <property type="entry name" value="KsgA/Erm"/>
</dbReference>
<dbReference type="RefSeq" id="WP_144867698.1">
    <property type="nucleotide sequence ID" value="NZ_LR213835.1"/>
</dbReference>